<dbReference type="InterPro" id="IPR018383">
    <property type="entry name" value="UPF0324_pro"/>
</dbReference>
<organism evidence="8">
    <name type="scientific">freshwater metagenome</name>
    <dbReference type="NCBI Taxonomy" id="449393"/>
    <lineage>
        <taxon>unclassified sequences</taxon>
        <taxon>metagenomes</taxon>
        <taxon>ecological metagenomes</taxon>
    </lineage>
</organism>
<feature type="transmembrane region" description="Helical" evidence="7">
    <location>
        <begin position="152"/>
        <end position="173"/>
    </location>
</feature>
<feature type="transmembrane region" description="Helical" evidence="7">
    <location>
        <begin position="32"/>
        <end position="52"/>
    </location>
</feature>
<dbReference type="Pfam" id="PF03601">
    <property type="entry name" value="Cons_hypoth698"/>
    <property type="match status" value="1"/>
</dbReference>
<keyword evidence="5 7" id="KW-1133">Transmembrane helix</keyword>
<sequence length="340" mass="35217">MISSKDLSGLGLVAVVATVAFGVESVVKRNTPIVLSPLVVAVVLGGLISNLGLIPDRCRSGLRFAARSLLRLGIVLLGLQLSFSQVRELGAPGLLLVAFVVAITFVGTQWLGKKLGLSHGLSLLVATGFSICGASAIAAMRPVSDADDDDMAYAIALVTICGTLAIFLLPAFAEIIGFSGAQFGSWVGASVHDVAQTVATASTGNQEAQHAAIVVKLTRVMLLAPMVAGVSFARRRKTASSQMIDENATANAVKLPPLVPLFVVGFLVAISLNSLFDIPKAVLSDAKWIEKSLLASALVGLGAGVDARKLRSIGSRPLVLGLISWLLIATLSAIGVKILY</sequence>
<keyword evidence="4 7" id="KW-0812">Transmembrane</keyword>
<name>A0A6J6HTW3_9ZZZZ</name>
<feature type="transmembrane region" description="Helical" evidence="7">
    <location>
        <begin position="120"/>
        <end position="140"/>
    </location>
</feature>
<comment type="subcellular location">
    <subcellularLocation>
        <location evidence="1">Cell membrane</location>
        <topology evidence="1">Multi-pass membrane protein</topology>
    </subcellularLocation>
</comment>
<reference evidence="8" key="1">
    <citation type="submission" date="2020-05" db="EMBL/GenBank/DDBJ databases">
        <authorList>
            <person name="Chiriac C."/>
            <person name="Salcher M."/>
            <person name="Ghai R."/>
            <person name="Kavagutti S V."/>
        </authorList>
    </citation>
    <scope>NUCLEOTIDE SEQUENCE</scope>
</reference>
<evidence type="ECO:0000256" key="2">
    <source>
        <dbReference type="ARBA" id="ARBA00007977"/>
    </source>
</evidence>
<feature type="transmembrane region" description="Helical" evidence="7">
    <location>
        <begin position="317"/>
        <end position="339"/>
    </location>
</feature>
<feature type="transmembrane region" description="Helical" evidence="7">
    <location>
        <begin position="258"/>
        <end position="276"/>
    </location>
</feature>
<dbReference type="EMBL" id="CAEZUN010000203">
    <property type="protein sequence ID" value="CAB4611968.1"/>
    <property type="molecule type" value="Genomic_DNA"/>
</dbReference>
<feature type="transmembrane region" description="Helical" evidence="7">
    <location>
        <begin position="89"/>
        <end position="108"/>
    </location>
</feature>
<protein>
    <submittedName>
        <fullName evidence="8">Unannotated protein</fullName>
    </submittedName>
</protein>
<dbReference type="GO" id="GO:0005886">
    <property type="term" value="C:plasma membrane"/>
    <property type="evidence" value="ECO:0007669"/>
    <property type="project" value="UniProtKB-SubCell"/>
</dbReference>
<dbReference type="AlphaFoldDB" id="A0A6J6HTW3"/>
<evidence type="ECO:0000256" key="4">
    <source>
        <dbReference type="ARBA" id="ARBA00022692"/>
    </source>
</evidence>
<evidence type="ECO:0000256" key="5">
    <source>
        <dbReference type="ARBA" id="ARBA00022989"/>
    </source>
</evidence>
<dbReference type="PANTHER" id="PTHR30106">
    <property type="entry name" value="INNER MEMBRANE PROTEIN YEIH-RELATED"/>
    <property type="match status" value="1"/>
</dbReference>
<keyword evidence="6 7" id="KW-0472">Membrane</keyword>
<proteinExistence type="inferred from homology"/>
<evidence type="ECO:0000256" key="3">
    <source>
        <dbReference type="ARBA" id="ARBA00022475"/>
    </source>
</evidence>
<keyword evidence="3" id="KW-1003">Cell membrane</keyword>
<comment type="similarity">
    <text evidence="2">Belongs to the UPF0324 family.</text>
</comment>
<accession>A0A6J6HTW3</accession>
<evidence type="ECO:0000256" key="6">
    <source>
        <dbReference type="ARBA" id="ARBA00023136"/>
    </source>
</evidence>
<evidence type="ECO:0000256" key="7">
    <source>
        <dbReference type="SAM" id="Phobius"/>
    </source>
</evidence>
<evidence type="ECO:0000256" key="1">
    <source>
        <dbReference type="ARBA" id="ARBA00004651"/>
    </source>
</evidence>
<gene>
    <name evidence="8" type="ORF">UFOPK1826_01320</name>
</gene>
<dbReference type="PANTHER" id="PTHR30106:SF2">
    <property type="entry name" value="UPF0324 INNER MEMBRANE PROTEIN YEIH"/>
    <property type="match status" value="1"/>
</dbReference>
<evidence type="ECO:0000313" key="8">
    <source>
        <dbReference type="EMBL" id="CAB4611968.1"/>
    </source>
</evidence>